<dbReference type="GO" id="GO:0009294">
    <property type="term" value="P:DNA-mediated transformation"/>
    <property type="evidence" value="ECO:0007669"/>
    <property type="project" value="InterPro"/>
</dbReference>
<dbReference type="HOGENOM" id="CLU_029601_0_3_10"/>
<dbReference type="PANTHER" id="PTHR43022:SF1">
    <property type="entry name" value="PROTEIN SMF"/>
    <property type="match status" value="1"/>
</dbReference>
<dbReference type="OrthoDB" id="9785707at2"/>
<dbReference type="EMBL" id="AQHY01000040">
    <property type="protein sequence ID" value="EOA52458.1"/>
    <property type="molecule type" value="Genomic_DNA"/>
</dbReference>
<dbReference type="Gene3D" id="3.40.50.450">
    <property type="match status" value="1"/>
</dbReference>
<dbReference type="STRING" id="1121098.HMPREF1534_03885"/>
<dbReference type="Gene3D" id="1.10.10.10">
    <property type="entry name" value="Winged helix-like DNA-binding domain superfamily/Winged helix DNA-binding domain"/>
    <property type="match status" value="1"/>
</dbReference>
<dbReference type="Proteomes" id="UP000017831">
    <property type="component" value="Unassembled WGS sequence"/>
</dbReference>
<reference evidence="4 5" key="1">
    <citation type="submission" date="2013-04" db="EMBL/GenBank/DDBJ databases">
        <title>The Genome Sequence of Bacteroides massiliensis DSM 17679.</title>
        <authorList>
            <consortium name="The Broad Institute Genomics Platform"/>
            <person name="Earl A."/>
            <person name="Ward D."/>
            <person name="Feldgarden M."/>
            <person name="Gevers D."/>
            <person name="Martens E."/>
            <person name="Fenner L."/>
            <person name="Roux V."/>
            <person name="Mallet M.N."/>
            <person name="Raoult D."/>
            <person name="Walker B."/>
            <person name="Young S."/>
            <person name="Zeng Q."/>
            <person name="Gargeya S."/>
            <person name="Fitzgerald M."/>
            <person name="Haas B."/>
            <person name="Abouelleil A."/>
            <person name="Allen A.W."/>
            <person name="Alvarado L."/>
            <person name="Arachchi H.M."/>
            <person name="Berlin A.M."/>
            <person name="Chapman S.B."/>
            <person name="Gainer-Dewar J."/>
            <person name="Goldberg J."/>
            <person name="Griggs A."/>
            <person name="Gujja S."/>
            <person name="Hansen M."/>
            <person name="Howarth C."/>
            <person name="Imamovic A."/>
            <person name="Ireland A."/>
            <person name="Larimer J."/>
            <person name="McCowan C."/>
            <person name="Murphy C."/>
            <person name="Pearson M."/>
            <person name="Poon T.W."/>
            <person name="Priest M."/>
            <person name="Roberts A."/>
            <person name="Saif S."/>
            <person name="Shea T."/>
            <person name="Sisk P."/>
            <person name="Sykes S."/>
            <person name="Wortman J."/>
            <person name="Nusbaum C."/>
            <person name="Birren B."/>
        </authorList>
    </citation>
    <scope>NUCLEOTIDE SEQUENCE [LARGE SCALE GENOMIC DNA]</scope>
    <source>
        <strain evidence="5">B84634 / Timone 84634 / DSM 17679 / JCM 13223</strain>
    </source>
</reference>
<dbReference type="InterPro" id="IPR057666">
    <property type="entry name" value="DrpA_SLOG"/>
</dbReference>
<dbReference type="InterPro" id="IPR041614">
    <property type="entry name" value="DprA_WH"/>
</dbReference>
<dbReference type="InterPro" id="IPR003488">
    <property type="entry name" value="DprA"/>
</dbReference>
<name>U6RBC0_9BACT</name>
<dbReference type="Pfam" id="PF17782">
    <property type="entry name" value="WHD_DprA"/>
    <property type="match status" value="1"/>
</dbReference>
<sequence>MKDEQLYSIALTRIPGLGLIGIHKLVDALGSATAVFRNRKDLCELVPGISPKQIKALDCPEAFRRAEEELLFTETNRIRCLTLTDEDYPSRLRECDDAPLVLYYRGNADLNALKIINIVGTRHATAYGQDICIRFLEELAAMLPEVLVVSGLAYGIDIHAHRAALANHLNTIGVLAHGLDRIYPSAHRKTAIEMLEQGGLLTEFMSGTNPDRQNFVRRNRIVAGMSDATIVVESADKGGALITAGVAGSYHRDCFAFPGRINDEFSAGCNQLIKSNQAALILSAKDFVETMGWSEDKEKTSSTPRQRELFPDLSEEEEKVVGLLKSRPDGLQINTLVVDTNIPVNRMSALLFELEMKGVLRVLAGGIYRLL</sequence>
<dbReference type="SUPFAM" id="SSF102405">
    <property type="entry name" value="MCP/YpsA-like"/>
    <property type="match status" value="1"/>
</dbReference>
<feature type="domain" description="Smf/DprA SLOG" evidence="2">
    <location>
        <begin position="80"/>
        <end position="291"/>
    </location>
</feature>
<organism evidence="4 5">
    <name type="scientific">Phocaeicola massiliensis B84634 = Timone 84634 = DSM 17679 = JCM 13223</name>
    <dbReference type="NCBI Taxonomy" id="1121098"/>
    <lineage>
        <taxon>Bacteria</taxon>
        <taxon>Pseudomonadati</taxon>
        <taxon>Bacteroidota</taxon>
        <taxon>Bacteroidia</taxon>
        <taxon>Bacteroidales</taxon>
        <taxon>Bacteroidaceae</taxon>
        <taxon>Phocaeicola</taxon>
    </lineage>
</organism>
<keyword evidence="5" id="KW-1185">Reference proteome</keyword>
<accession>U6RBC0</accession>
<dbReference type="GeneID" id="60060248"/>
<evidence type="ECO:0000313" key="5">
    <source>
        <dbReference type="Proteomes" id="UP000017831"/>
    </source>
</evidence>
<comment type="caution">
    <text evidence="4">The sequence shown here is derived from an EMBL/GenBank/DDBJ whole genome shotgun (WGS) entry which is preliminary data.</text>
</comment>
<dbReference type="AlphaFoldDB" id="U6RBC0"/>
<proteinExistence type="inferred from homology"/>
<evidence type="ECO:0000259" key="2">
    <source>
        <dbReference type="Pfam" id="PF02481"/>
    </source>
</evidence>
<dbReference type="PATRIC" id="fig|1121098.3.peg.3966"/>
<evidence type="ECO:0000259" key="3">
    <source>
        <dbReference type="Pfam" id="PF17782"/>
    </source>
</evidence>
<dbReference type="RefSeq" id="WP_005945382.1">
    <property type="nucleotide sequence ID" value="NZ_KB890319.1"/>
</dbReference>
<dbReference type="PANTHER" id="PTHR43022">
    <property type="entry name" value="PROTEIN SMF"/>
    <property type="match status" value="1"/>
</dbReference>
<comment type="similarity">
    <text evidence="1">Belongs to the DprA/Smf family.</text>
</comment>
<evidence type="ECO:0000313" key="4">
    <source>
        <dbReference type="EMBL" id="EOA52458.1"/>
    </source>
</evidence>
<dbReference type="NCBIfam" id="TIGR00732">
    <property type="entry name" value="dprA"/>
    <property type="match status" value="1"/>
</dbReference>
<dbReference type="Pfam" id="PF02481">
    <property type="entry name" value="DNA_processg_A"/>
    <property type="match status" value="1"/>
</dbReference>
<gene>
    <name evidence="4" type="ORF">HMPREF1534_03885</name>
</gene>
<evidence type="ECO:0000256" key="1">
    <source>
        <dbReference type="ARBA" id="ARBA00006525"/>
    </source>
</evidence>
<protein>
    <submittedName>
        <fullName evidence="4">DNA protecting protein DprA</fullName>
    </submittedName>
</protein>
<dbReference type="eggNOG" id="COG0758">
    <property type="taxonomic scope" value="Bacteria"/>
</dbReference>
<feature type="domain" description="DprA winged helix" evidence="3">
    <location>
        <begin position="311"/>
        <end position="366"/>
    </location>
</feature>
<dbReference type="InterPro" id="IPR036388">
    <property type="entry name" value="WH-like_DNA-bd_sf"/>
</dbReference>